<keyword evidence="3" id="KW-1185">Reference proteome</keyword>
<protein>
    <submittedName>
        <fullName evidence="2">Uncharacterized protein</fullName>
    </submittedName>
</protein>
<evidence type="ECO:0000313" key="3">
    <source>
        <dbReference type="Proteomes" id="UP001562425"/>
    </source>
</evidence>
<dbReference type="Proteomes" id="UP001562425">
    <property type="component" value="Unassembled WGS sequence"/>
</dbReference>
<sequence length="118" mass="13383">MKITNLARAETKTSSPRPPATPFGFHRLPSSRIASVLAPPSRSWSTASAHQFKLRTGFRYVKTSCVVHDQPKASSSAGARPLKRRRSEDQHVEFWPPLKAHHQELKRRLEEAAERDQC</sequence>
<comment type="caution">
    <text evidence="2">The sequence shown here is derived from an EMBL/GenBank/DDBJ whole genome shotgun (WGS) entry which is preliminary data.</text>
</comment>
<evidence type="ECO:0000313" key="2">
    <source>
        <dbReference type="EMBL" id="KAL1399552.1"/>
    </source>
</evidence>
<reference evidence="2 3" key="1">
    <citation type="submission" date="2024-05" db="EMBL/GenBank/DDBJ databases">
        <title>Culex pipiens pipiens assembly and annotation.</title>
        <authorList>
            <person name="Alout H."/>
            <person name="Durand T."/>
        </authorList>
    </citation>
    <scope>NUCLEOTIDE SEQUENCE [LARGE SCALE GENOMIC DNA]</scope>
    <source>
        <strain evidence="2">HA-2024</strain>
        <tissue evidence="2">Whole body</tissue>
    </source>
</reference>
<dbReference type="EMBL" id="JBEHCU010005514">
    <property type="protein sequence ID" value="KAL1399552.1"/>
    <property type="molecule type" value="Genomic_DNA"/>
</dbReference>
<feature type="region of interest" description="Disordered" evidence="1">
    <location>
        <begin position="1"/>
        <end position="26"/>
    </location>
</feature>
<gene>
    <name evidence="2" type="ORF">pipiens_002196</name>
</gene>
<accession>A0ABD1DIK0</accession>
<proteinExistence type="predicted"/>
<evidence type="ECO:0000256" key="1">
    <source>
        <dbReference type="SAM" id="MobiDB-lite"/>
    </source>
</evidence>
<organism evidence="2 3">
    <name type="scientific">Culex pipiens pipiens</name>
    <name type="common">Northern house mosquito</name>
    <dbReference type="NCBI Taxonomy" id="38569"/>
    <lineage>
        <taxon>Eukaryota</taxon>
        <taxon>Metazoa</taxon>
        <taxon>Ecdysozoa</taxon>
        <taxon>Arthropoda</taxon>
        <taxon>Hexapoda</taxon>
        <taxon>Insecta</taxon>
        <taxon>Pterygota</taxon>
        <taxon>Neoptera</taxon>
        <taxon>Endopterygota</taxon>
        <taxon>Diptera</taxon>
        <taxon>Nematocera</taxon>
        <taxon>Culicoidea</taxon>
        <taxon>Culicidae</taxon>
        <taxon>Culicinae</taxon>
        <taxon>Culicini</taxon>
        <taxon>Culex</taxon>
        <taxon>Culex</taxon>
    </lineage>
</organism>
<feature type="region of interest" description="Disordered" evidence="1">
    <location>
        <begin position="69"/>
        <end position="91"/>
    </location>
</feature>
<name>A0ABD1DIK0_CULPP</name>
<dbReference type="AlphaFoldDB" id="A0ABD1DIK0"/>